<dbReference type="EC" id="2.4.99.16" evidence="6"/>
<feature type="domain" description="Glycosyl hydrolase family 13 catalytic" evidence="7">
    <location>
        <begin position="207"/>
        <end position="536"/>
    </location>
</feature>
<dbReference type="GO" id="GO:0016758">
    <property type="term" value="F:hexosyltransferase activity"/>
    <property type="evidence" value="ECO:0007669"/>
    <property type="project" value="UniProtKB-UniRule"/>
</dbReference>
<proteinExistence type="inferred from homology"/>
<dbReference type="InterPro" id="IPR013783">
    <property type="entry name" value="Ig-like_fold"/>
</dbReference>
<dbReference type="PANTHER" id="PTHR47786">
    <property type="entry name" value="ALPHA-1,4-GLUCAN:MALTOSE-1-PHOSPHATE MALTOSYLTRANSFERASE"/>
    <property type="match status" value="1"/>
</dbReference>
<evidence type="ECO:0000259" key="7">
    <source>
        <dbReference type="SMART" id="SM00642"/>
    </source>
</evidence>
<dbReference type="InterPro" id="IPR049171">
    <property type="entry name" value="GLGE_C"/>
</dbReference>
<evidence type="ECO:0000313" key="8">
    <source>
        <dbReference type="EMBL" id="QPD05210.1"/>
    </source>
</evidence>
<comment type="caution">
    <text evidence="6">Lacks conserved residue(s) required for the propagation of feature annotation.</text>
</comment>
<dbReference type="Gene3D" id="2.60.40.10">
    <property type="entry name" value="Immunoglobulins"/>
    <property type="match status" value="1"/>
</dbReference>
<comment type="similarity">
    <text evidence="6">Belongs to the glycosyl hydrolase 13 family. GlgE subfamily.</text>
</comment>
<feature type="binding site" evidence="6">
    <location>
        <position position="255"/>
    </location>
    <ligand>
        <name>alpha-maltose 1-phosphate</name>
        <dbReference type="ChEBI" id="CHEBI:63576"/>
    </ligand>
</feature>
<dbReference type="InterPro" id="IPR026585">
    <property type="entry name" value="GlgE"/>
</dbReference>
<sequence length="666" mass="77536">MGLRTKAKPEAWSPIIIEAVQPEINGGRYSIKREVGDRLSVSADIFKEGHDVLTAVLRYRTIKETSWHEAAMSHTDNDRWVGHFDLQENTRYLYTIGAFTNTFESWRREAIKKSQAGERIESELLEGRALVEQAVKRAEEPDKVRLAAFLTQWRSSDTQEAQLTVALNEELSELVERHQERTAWTLYDRELELVVDRVRARFGAWYEIFPRSQGTNPERGSTFQECEKRLPAIKAMGFDVLYLTPIHPIGRTNRKGKNNSLTSAPTDPGSPYAIGNERGGHDAVEPSLGTIEDFDRFEKAVRAQGMELALDFAINCSPDHPYVKEHPEWFAHRPDGTIKYAENPPKKYQDIFNVDFYCQDWRGLWNEMKRVILFWANHGVRIFRVDNPHTKPVSFWGWLIREVQAQYPDVLFLSEAFTKPKMMKALAKAGFTQSYTYFTWRNFKQELTEYMTELSQTEMKEYFRPNFFTNTPDILPEILQQGGRPAFKFRLVLAATLSPSYGIYSGYELCENRALPGREEYLDSEKYEIKVWDWDRPGHIVDYVTLINRIRRDNPALHELENLEFYESSNDQVVFFGKSTADKRNSVLVAVNLSPFHYQEAHLRIPIEALGIKAEDTYQLHNVITDRRDLMVGDRYIVRLDPQDEPAAIFVVRRWTHREQEVDFFS</sequence>
<feature type="binding site" evidence="6">
    <location>
        <begin position="526"/>
        <end position="527"/>
    </location>
    <ligand>
        <name>alpha-maltose 1-phosphate</name>
        <dbReference type="ChEBI" id="CHEBI:63576"/>
    </ligand>
</feature>
<evidence type="ECO:0000313" key="9">
    <source>
        <dbReference type="Proteomes" id="UP000593737"/>
    </source>
</evidence>
<comment type="function">
    <text evidence="6">Maltosyltransferase that uses maltose 1-phosphate (M1P) as the sugar donor to elongate linear or branched alpha-(1-&gt;4)-glucans. Is involved in a branched alpha-glucan biosynthetic pathway from trehalose, together with TreS, Mak and GlgB.</text>
</comment>
<dbReference type="HAMAP" id="MF_02124">
    <property type="entry name" value="GlgE"/>
    <property type="match status" value="1"/>
</dbReference>
<gene>
    <name evidence="6" type="primary">glgE</name>
    <name evidence="8" type="ORF">Nkreftii_002984</name>
</gene>
<accession>A0A7S8FFY5</accession>
<feature type="binding site" evidence="6">
    <location>
        <position position="350"/>
    </location>
    <ligand>
        <name>alpha-maltose 1-phosphate</name>
        <dbReference type="ChEBI" id="CHEBI:63576"/>
    </ligand>
</feature>
<reference evidence="8 9" key="1">
    <citation type="journal article" date="2020" name="ISME J.">
        <title>Enrichment and physiological characterization of a novel comammox Nitrospira indicates ammonium inhibition of complete nitrification.</title>
        <authorList>
            <person name="Sakoula D."/>
            <person name="Koch H."/>
            <person name="Frank J."/>
            <person name="Jetten M.S.M."/>
            <person name="van Kessel M.A.H.J."/>
            <person name="Lucker S."/>
        </authorList>
    </citation>
    <scope>NUCLEOTIDE SEQUENCE [LARGE SCALE GENOMIC DNA]</scope>
    <source>
        <strain evidence="8">Comreactor17</strain>
    </source>
</reference>
<dbReference type="InterPro" id="IPR021828">
    <property type="entry name" value="GlgE_dom_N/S"/>
</dbReference>
<keyword evidence="4 6" id="KW-0119">Carbohydrate metabolism</keyword>
<feature type="active site" description="Proton donor" evidence="6">
    <location>
        <position position="415"/>
    </location>
</feature>
<dbReference type="InterPro" id="IPR013780">
    <property type="entry name" value="Glyco_hydro_b"/>
</dbReference>
<dbReference type="SMART" id="SM00642">
    <property type="entry name" value="Aamy"/>
    <property type="match status" value="1"/>
</dbReference>
<dbReference type="Gene3D" id="3.20.20.80">
    <property type="entry name" value="Glycosidases"/>
    <property type="match status" value="1"/>
</dbReference>
<evidence type="ECO:0000256" key="4">
    <source>
        <dbReference type="ARBA" id="ARBA00023277"/>
    </source>
</evidence>
<comment type="catalytic activity">
    <reaction evidence="5 6">
        <text>alpha-maltose 1-phosphate + [(1-&gt;4)-alpha-D-glucosyl](n) = [(1-&gt;4)-alpha-D-glucosyl](n+2) + phosphate</text>
        <dbReference type="Rhea" id="RHEA:42692"/>
        <dbReference type="Rhea" id="RHEA-COMP:9584"/>
        <dbReference type="Rhea" id="RHEA-COMP:10183"/>
        <dbReference type="ChEBI" id="CHEBI:15444"/>
        <dbReference type="ChEBI" id="CHEBI:43474"/>
        <dbReference type="ChEBI" id="CHEBI:63576"/>
        <dbReference type="EC" id="2.4.99.16"/>
    </reaction>
</comment>
<dbReference type="AlphaFoldDB" id="A0A7S8FFY5"/>
<dbReference type="Proteomes" id="UP000593737">
    <property type="component" value="Chromosome"/>
</dbReference>
<feature type="site" description="Transition state stabilizer" evidence="6">
    <location>
        <position position="473"/>
    </location>
</feature>
<dbReference type="InterPro" id="IPR006047">
    <property type="entry name" value="GH13_cat_dom"/>
</dbReference>
<feature type="active site" description="Nucleophile" evidence="6">
    <location>
        <position position="386"/>
    </location>
</feature>
<keyword evidence="2 6" id="KW-0328">Glycosyltransferase</keyword>
<dbReference type="Gene3D" id="1.20.58.80">
    <property type="entry name" value="Phosphotransferase system, lactose/cellobiose-type IIA subunit"/>
    <property type="match status" value="1"/>
</dbReference>
<evidence type="ECO:0000256" key="2">
    <source>
        <dbReference type="ARBA" id="ARBA00022676"/>
    </source>
</evidence>
<evidence type="ECO:0000256" key="5">
    <source>
        <dbReference type="ARBA" id="ARBA00048735"/>
    </source>
</evidence>
<protein>
    <recommendedName>
        <fullName evidence="6">Alpha-1,4-glucan:maltose-1-phosphate maltosyltransferase</fullName>
        <shortName evidence="6">GMPMT</shortName>
        <ecNumber evidence="6">2.4.99.16</ecNumber>
    </recommendedName>
    <alternativeName>
        <fullName evidence="6">(1-&gt;4)-alpha-D-glucan:maltose-1-phosphate alpha-D-maltosyltransferase</fullName>
    </alternativeName>
</protein>
<dbReference type="Pfam" id="PF11896">
    <property type="entry name" value="GlgE_dom_N_S"/>
    <property type="match status" value="1"/>
</dbReference>
<keyword evidence="3 6" id="KW-0808">Transferase</keyword>
<feature type="binding site" evidence="6">
    <location>
        <position position="387"/>
    </location>
    <ligand>
        <name>alpha-maltose 1-phosphate</name>
        <dbReference type="ChEBI" id="CHEBI:63576"/>
    </ligand>
</feature>
<dbReference type="Gene3D" id="2.60.40.1180">
    <property type="entry name" value="Golgi alpha-mannosidase II"/>
    <property type="match status" value="1"/>
</dbReference>
<dbReference type="Pfam" id="PF00128">
    <property type="entry name" value="Alpha-amylase"/>
    <property type="match status" value="1"/>
</dbReference>
<dbReference type="KEGG" id="nkf:Nkreftii_002984"/>
<evidence type="ECO:0000256" key="3">
    <source>
        <dbReference type="ARBA" id="ARBA00022679"/>
    </source>
</evidence>
<dbReference type="InterPro" id="IPR017853">
    <property type="entry name" value="GH"/>
</dbReference>
<dbReference type="CDD" id="cd11344">
    <property type="entry name" value="AmyAc_GlgE_like"/>
    <property type="match status" value="1"/>
</dbReference>
<name>A0A7S8FFY5_9BACT</name>
<dbReference type="PANTHER" id="PTHR47786:SF2">
    <property type="entry name" value="GLYCOSYL HYDROLASE FAMILY 13 CATALYTIC DOMAIN-CONTAINING PROTEIN"/>
    <property type="match status" value="1"/>
</dbReference>
<dbReference type="Pfam" id="PF21702">
    <property type="entry name" value="GLGE_C"/>
    <property type="match status" value="1"/>
</dbReference>
<evidence type="ECO:0000256" key="1">
    <source>
        <dbReference type="ARBA" id="ARBA00011738"/>
    </source>
</evidence>
<evidence type="ECO:0000256" key="6">
    <source>
        <dbReference type="HAMAP-Rule" id="MF_02124"/>
    </source>
</evidence>
<organism evidence="8 9">
    <name type="scientific">Candidatus Nitrospira kreftii</name>
    <dbReference type="NCBI Taxonomy" id="2652173"/>
    <lineage>
        <taxon>Bacteria</taxon>
        <taxon>Pseudomonadati</taxon>
        <taxon>Nitrospirota</taxon>
        <taxon>Nitrospiria</taxon>
        <taxon>Nitrospirales</taxon>
        <taxon>Nitrospiraceae</taxon>
        <taxon>Nitrospira</taxon>
    </lineage>
</organism>
<dbReference type="GO" id="GO:0004553">
    <property type="term" value="F:hydrolase activity, hydrolyzing O-glycosyl compounds"/>
    <property type="evidence" value="ECO:0007669"/>
    <property type="project" value="InterPro"/>
</dbReference>
<dbReference type="SUPFAM" id="SSF51445">
    <property type="entry name" value="(Trans)glycosidases"/>
    <property type="match status" value="1"/>
</dbReference>
<dbReference type="EMBL" id="CP047423">
    <property type="protein sequence ID" value="QPD05210.1"/>
    <property type="molecule type" value="Genomic_DNA"/>
</dbReference>
<dbReference type="GO" id="GO:0030979">
    <property type="term" value="P:alpha-glucan biosynthetic process"/>
    <property type="evidence" value="ECO:0007669"/>
    <property type="project" value="UniProtKB-UniRule"/>
</dbReference>
<comment type="subunit">
    <text evidence="1 6">Homodimer.</text>
</comment>